<evidence type="ECO:0000256" key="8">
    <source>
        <dbReference type="ARBA" id="ARBA00047899"/>
    </source>
</evidence>
<dbReference type="GO" id="GO:0007010">
    <property type="term" value="P:cytoskeleton organization"/>
    <property type="evidence" value="ECO:0007669"/>
    <property type="project" value="UniProtKB-ARBA"/>
</dbReference>
<gene>
    <name evidence="14" type="ORF">RMAR0315_LOCUS4537</name>
</gene>
<evidence type="ECO:0000259" key="12">
    <source>
        <dbReference type="PROSITE" id="PS50011"/>
    </source>
</evidence>
<feature type="region of interest" description="Disordered" evidence="11">
    <location>
        <begin position="484"/>
        <end position="517"/>
    </location>
</feature>
<dbReference type="InterPro" id="IPR017441">
    <property type="entry name" value="Protein_kinase_ATP_BS"/>
</dbReference>
<keyword evidence="5 10" id="KW-0547">Nucleotide-binding</keyword>
<dbReference type="PANTHER" id="PTHR22988">
    <property type="entry name" value="MYOTONIC DYSTROPHY S/T KINASE-RELATED"/>
    <property type="match status" value="1"/>
</dbReference>
<name>A0A7S0BJT6_9RHOD</name>
<keyword evidence="2" id="KW-0723">Serine/threonine-protein kinase</keyword>
<dbReference type="PROSITE" id="PS50011">
    <property type="entry name" value="PROTEIN_KINASE_DOM"/>
    <property type="match status" value="1"/>
</dbReference>
<dbReference type="AlphaFoldDB" id="A0A7S0BJT6"/>
<dbReference type="Gene3D" id="1.10.510.10">
    <property type="entry name" value="Transferase(Phosphotransferase) domain 1"/>
    <property type="match status" value="2"/>
</dbReference>
<evidence type="ECO:0000259" key="13">
    <source>
        <dbReference type="PROSITE" id="PS51285"/>
    </source>
</evidence>
<keyword evidence="4" id="KW-0808">Transferase</keyword>
<dbReference type="SMART" id="SM00133">
    <property type="entry name" value="S_TK_X"/>
    <property type="match status" value="1"/>
</dbReference>
<dbReference type="SMART" id="SM00220">
    <property type="entry name" value="S_TKc"/>
    <property type="match status" value="1"/>
</dbReference>
<evidence type="ECO:0000256" key="6">
    <source>
        <dbReference type="ARBA" id="ARBA00022777"/>
    </source>
</evidence>
<evidence type="ECO:0000256" key="1">
    <source>
        <dbReference type="ARBA" id="ARBA00012513"/>
    </source>
</evidence>
<evidence type="ECO:0000256" key="5">
    <source>
        <dbReference type="ARBA" id="ARBA00022741"/>
    </source>
</evidence>
<evidence type="ECO:0000256" key="2">
    <source>
        <dbReference type="ARBA" id="ARBA00022527"/>
    </source>
</evidence>
<dbReference type="PROSITE" id="PS00107">
    <property type="entry name" value="PROTEIN_KINASE_ATP"/>
    <property type="match status" value="1"/>
</dbReference>
<dbReference type="EMBL" id="HBEK01008325">
    <property type="protein sequence ID" value="CAD8394552.1"/>
    <property type="molecule type" value="Transcribed_RNA"/>
</dbReference>
<keyword evidence="3" id="KW-0597">Phosphoprotein</keyword>
<keyword evidence="7 10" id="KW-0067">ATP-binding</keyword>
<keyword evidence="6" id="KW-0418">Kinase</keyword>
<sequence length="529" mass="60053">MEKAMAFHFITRRRVTVNDFNIIRRIGKGSFGEVHLVQHKTTQAFYAMKLLSKERMIEHGQVAHAWVERYALTRAGRHPYVVELYFCFQDKKFLYLIMEYVPGGDMLTMLTREERLGEDFARFYIAELIVAVDALHVEGIIHRDLKPDNVLFGSGGHVRLSDFGLSKVLYDEINPTDLEGSRTSLSDAGDRLSNTFRSSDTSERIAKWKQLSRHQAFSAVGTPNYIAPEVLMTGRYDETSDWWSLGIIMYEMLVGYPPFWSSSPASTCRKILGWKENLKFPKDIDMSPEAKDLIHHLICAPIDRLGRKKGKAEFEEHAFFKNKLHFDRLSSIRAPFVPELVAPDDTRYFDVPSDASPEDSGTYHDLSSTEMVENYKRATVRNRFLQRSYGGDFAGYSYMNFTAMGGLESSEAFQTAHDIPDEFILMSISGDAERKEIEDEAECEEEAEFPACPPALAKLPKKSKKPKDTKTVNFVAAERELKEGKRSPVAIESTERRPEEVLNGLGESKNLGEVTNGNVPVPVQVQISL</sequence>
<evidence type="ECO:0000256" key="10">
    <source>
        <dbReference type="PROSITE-ProRule" id="PRU10141"/>
    </source>
</evidence>
<feature type="binding site" evidence="10">
    <location>
        <position position="49"/>
    </location>
    <ligand>
        <name>ATP</name>
        <dbReference type="ChEBI" id="CHEBI:30616"/>
    </ligand>
</feature>
<organism evidence="14">
    <name type="scientific">Rhodosorus marinus</name>
    <dbReference type="NCBI Taxonomy" id="101924"/>
    <lineage>
        <taxon>Eukaryota</taxon>
        <taxon>Rhodophyta</taxon>
        <taxon>Stylonematophyceae</taxon>
        <taxon>Stylonematales</taxon>
        <taxon>Stylonemataceae</taxon>
        <taxon>Rhodosorus</taxon>
    </lineage>
</organism>
<dbReference type="Pfam" id="PF00069">
    <property type="entry name" value="Pkinase"/>
    <property type="match status" value="2"/>
</dbReference>
<evidence type="ECO:0000313" key="14">
    <source>
        <dbReference type="EMBL" id="CAD8394552.1"/>
    </source>
</evidence>
<comment type="catalytic activity">
    <reaction evidence="9">
        <text>L-seryl-[protein] + ATP = O-phospho-L-seryl-[protein] + ADP + H(+)</text>
        <dbReference type="Rhea" id="RHEA:17989"/>
        <dbReference type="Rhea" id="RHEA-COMP:9863"/>
        <dbReference type="Rhea" id="RHEA-COMP:11604"/>
        <dbReference type="ChEBI" id="CHEBI:15378"/>
        <dbReference type="ChEBI" id="CHEBI:29999"/>
        <dbReference type="ChEBI" id="CHEBI:30616"/>
        <dbReference type="ChEBI" id="CHEBI:83421"/>
        <dbReference type="ChEBI" id="CHEBI:456216"/>
        <dbReference type="EC" id="2.7.11.1"/>
    </reaction>
</comment>
<evidence type="ECO:0000256" key="3">
    <source>
        <dbReference type="ARBA" id="ARBA00022553"/>
    </source>
</evidence>
<feature type="domain" description="AGC-kinase C-terminal" evidence="13">
    <location>
        <begin position="322"/>
        <end position="408"/>
    </location>
</feature>
<dbReference type="InterPro" id="IPR008271">
    <property type="entry name" value="Ser/Thr_kinase_AS"/>
</dbReference>
<evidence type="ECO:0000256" key="4">
    <source>
        <dbReference type="ARBA" id="ARBA00022679"/>
    </source>
</evidence>
<feature type="domain" description="Protein kinase" evidence="12">
    <location>
        <begin position="20"/>
        <end position="320"/>
    </location>
</feature>
<dbReference type="InterPro" id="IPR000719">
    <property type="entry name" value="Prot_kinase_dom"/>
</dbReference>
<dbReference type="GO" id="GO:0004674">
    <property type="term" value="F:protein serine/threonine kinase activity"/>
    <property type="evidence" value="ECO:0007669"/>
    <property type="project" value="UniProtKB-KW"/>
</dbReference>
<dbReference type="InterPro" id="IPR011009">
    <property type="entry name" value="Kinase-like_dom_sf"/>
</dbReference>
<dbReference type="SUPFAM" id="SSF56112">
    <property type="entry name" value="Protein kinase-like (PK-like)"/>
    <property type="match status" value="1"/>
</dbReference>
<evidence type="ECO:0000256" key="7">
    <source>
        <dbReference type="ARBA" id="ARBA00022840"/>
    </source>
</evidence>
<comment type="catalytic activity">
    <reaction evidence="8">
        <text>L-threonyl-[protein] + ATP = O-phospho-L-threonyl-[protein] + ADP + H(+)</text>
        <dbReference type="Rhea" id="RHEA:46608"/>
        <dbReference type="Rhea" id="RHEA-COMP:11060"/>
        <dbReference type="Rhea" id="RHEA-COMP:11605"/>
        <dbReference type="ChEBI" id="CHEBI:15378"/>
        <dbReference type="ChEBI" id="CHEBI:30013"/>
        <dbReference type="ChEBI" id="CHEBI:30616"/>
        <dbReference type="ChEBI" id="CHEBI:61977"/>
        <dbReference type="ChEBI" id="CHEBI:456216"/>
        <dbReference type="EC" id="2.7.11.1"/>
    </reaction>
</comment>
<dbReference type="FunFam" id="1.10.510.10:FF:000024">
    <property type="entry name" value="Probable serine/threonine-protein kinase cot-1"/>
    <property type="match status" value="1"/>
</dbReference>
<reference evidence="14" key="1">
    <citation type="submission" date="2021-01" db="EMBL/GenBank/DDBJ databases">
        <authorList>
            <person name="Corre E."/>
            <person name="Pelletier E."/>
            <person name="Niang G."/>
            <person name="Scheremetjew M."/>
            <person name="Finn R."/>
            <person name="Kale V."/>
            <person name="Holt S."/>
            <person name="Cochrane G."/>
            <person name="Meng A."/>
            <person name="Brown T."/>
            <person name="Cohen L."/>
        </authorList>
    </citation>
    <scope>NUCLEOTIDE SEQUENCE</scope>
    <source>
        <strain evidence="14">UTEX LB 2760</strain>
    </source>
</reference>
<proteinExistence type="predicted"/>
<dbReference type="EC" id="2.7.11.1" evidence="1"/>
<dbReference type="PROSITE" id="PS51285">
    <property type="entry name" value="AGC_KINASE_CTER"/>
    <property type="match status" value="1"/>
</dbReference>
<evidence type="ECO:0000256" key="9">
    <source>
        <dbReference type="ARBA" id="ARBA00048679"/>
    </source>
</evidence>
<protein>
    <recommendedName>
        <fullName evidence="1">non-specific serine/threonine protein kinase</fullName>
        <ecNumber evidence="1">2.7.11.1</ecNumber>
    </recommendedName>
</protein>
<dbReference type="PROSITE" id="PS00108">
    <property type="entry name" value="PROTEIN_KINASE_ST"/>
    <property type="match status" value="1"/>
</dbReference>
<dbReference type="InterPro" id="IPR000961">
    <property type="entry name" value="AGC-kinase_C"/>
</dbReference>
<accession>A0A7S0BJT6</accession>
<dbReference type="GO" id="GO:0005524">
    <property type="term" value="F:ATP binding"/>
    <property type="evidence" value="ECO:0007669"/>
    <property type="project" value="UniProtKB-UniRule"/>
</dbReference>
<dbReference type="Gene3D" id="3.30.200.20">
    <property type="entry name" value="Phosphorylase Kinase, domain 1"/>
    <property type="match status" value="2"/>
</dbReference>
<evidence type="ECO:0000256" key="11">
    <source>
        <dbReference type="SAM" id="MobiDB-lite"/>
    </source>
</evidence>
<dbReference type="FunFam" id="3.30.200.20:FF:000042">
    <property type="entry name" value="Aurora kinase A"/>
    <property type="match status" value="1"/>
</dbReference>
<dbReference type="InterPro" id="IPR050839">
    <property type="entry name" value="Rho-assoc_Ser/Thr_Kinase"/>
</dbReference>